<dbReference type="AlphaFoldDB" id="A0A3B0C7D2"/>
<evidence type="ECO:0000256" key="9">
    <source>
        <dbReference type="ARBA" id="ARBA00022777"/>
    </source>
</evidence>
<dbReference type="PANTHER" id="PTHR45528:SF1">
    <property type="entry name" value="SENSOR HISTIDINE KINASE CPXA"/>
    <property type="match status" value="1"/>
</dbReference>
<comment type="caution">
    <text evidence="16">The sequence shown here is derived from an EMBL/GenBank/DDBJ whole genome shotgun (WGS) entry which is preliminary data.</text>
</comment>
<evidence type="ECO:0000256" key="14">
    <source>
        <dbReference type="SAM" id="Phobius"/>
    </source>
</evidence>
<dbReference type="EC" id="2.7.13.3" evidence="3"/>
<dbReference type="SUPFAM" id="SSF55874">
    <property type="entry name" value="ATPase domain of HSP90 chaperone/DNA topoisomerase II/histidine kinase"/>
    <property type="match status" value="1"/>
</dbReference>
<dbReference type="Pfam" id="PF02518">
    <property type="entry name" value="HATPase_c"/>
    <property type="match status" value="1"/>
</dbReference>
<accession>A0A3B0C7D2</accession>
<evidence type="ECO:0000256" key="7">
    <source>
        <dbReference type="ARBA" id="ARBA00022692"/>
    </source>
</evidence>
<dbReference type="CDD" id="cd00082">
    <property type="entry name" value="HisKA"/>
    <property type="match status" value="1"/>
</dbReference>
<keyword evidence="5" id="KW-0597">Phosphoprotein</keyword>
<keyword evidence="10" id="KW-0067">ATP-binding</keyword>
<keyword evidence="11 14" id="KW-1133">Transmembrane helix</keyword>
<gene>
    <name evidence="16" type="ORF">D7M11_17005</name>
</gene>
<dbReference type="EMBL" id="RBAH01000012">
    <property type="protein sequence ID" value="RKN82065.1"/>
    <property type="molecule type" value="Genomic_DNA"/>
</dbReference>
<dbReference type="Pfam" id="PF00512">
    <property type="entry name" value="HisKA"/>
    <property type="match status" value="1"/>
</dbReference>
<reference evidence="16 17" key="1">
    <citation type="journal article" date="2007" name="Int. J. Syst. Evol. Microbiol.">
        <title>Paenibacillus ginsengarvi sp. nov., isolated from soil from ginseng cultivation.</title>
        <authorList>
            <person name="Yoon M.H."/>
            <person name="Ten L.N."/>
            <person name="Im W.T."/>
        </authorList>
    </citation>
    <scope>NUCLEOTIDE SEQUENCE [LARGE SCALE GENOMIC DNA]</scope>
    <source>
        <strain evidence="16 17">KCTC 13059</strain>
    </source>
</reference>
<evidence type="ECO:0000256" key="11">
    <source>
        <dbReference type="ARBA" id="ARBA00022989"/>
    </source>
</evidence>
<dbReference type="InterPro" id="IPR036097">
    <property type="entry name" value="HisK_dim/P_sf"/>
</dbReference>
<feature type="transmembrane region" description="Helical" evidence="14">
    <location>
        <begin position="329"/>
        <end position="347"/>
    </location>
</feature>
<evidence type="ECO:0000259" key="15">
    <source>
        <dbReference type="PROSITE" id="PS50109"/>
    </source>
</evidence>
<dbReference type="Proteomes" id="UP000282311">
    <property type="component" value="Unassembled WGS sequence"/>
</dbReference>
<comment type="catalytic activity">
    <reaction evidence="1">
        <text>ATP + protein L-histidine = ADP + protein N-phospho-L-histidine.</text>
        <dbReference type="EC" id="2.7.13.3"/>
    </reaction>
</comment>
<keyword evidence="13 14" id="KW-0472">Membrane</keyword>
<name>A0A3B0C7D2_9BACL</name>
<dbReference type="Gene3D" id="3.30.565.10">
    <property type="entry name" value="Histidine kinase-like ATPase, C-terminal domain"/>
    <property type="match status" value="1"/>
</dbReference>
<feature type="transmembrane region" description="Helical" evidence="14">
    <location>
        <begin position="12"/>
        <end position="36"/>
    </location>
</feature>
<keyword evidence="8" id="KW-0547">Nucleotide-binding</keyword>
<evidence type="ECO:0000256" key="13">
    <source>
        <dbReference type="ARBA" id="ARBA00023136"/>
    </source>
</evidence>
<dbReference type="RefSeq" id="WP_120748448.1">
    <property type="nucleotide sequence ID" value="NZ_RBAH01000012.1"/>
</dbReference>
<feature type="transmembrane region" description="Helical" evidence="14">
    <location>
        <begin position="414"/>
        <end position="436"/>
    </location>
</feature>
<keyword evidence="4" id="KW-1003">Cell membrane</keyword>
<dbReference type="SMART" id="SM00388">
    <property type="entry name" value="HisKA"/>
    <property type="match status" value="1"/>
</dbReference>
<dbReference type="Gene3D" id="1.10.287.130">
    <property type="match status" value="1"/>
</dbReference>
<proteinExistence type="predicted"/>
<evidence type="ECO:0000313" key="17">
    <source>
        <dbReference type="Proteomes" id="UP000282311"/>
    </source>
</evidence>
<dbReference type="InterPro" id="IPR005467">
    <property type="entry name" value="His_kinase_dom"/>
</dbReference>
<keyword evidence="17" id="KW-1185">Reference proteome</keyword>
<evidence type="ECO:0000256" key="4">
    <source>
        <dbReference type="ARBA" id="ARBA00022475"/>
    </source>
</evidence>
<dbReference type="InterPro" id="IPR003661">
    <property type="entry name" value="HisK_dim/P_dom"/>
</dbReference>
<dbReference type="PANTHER" id="PTHR45528">
    <property type="entry name" value="SENSOR HISTIDINE KINASE CPXA"/>
    <property type="match status" value="1"/>
</dbReference>
<feature type="domain" description="Histidine kinase" evidence="15">
    <location>
        <begin position="532"/>
        <end position="746"/>
    </location>
</feature>
<keyword evidence="9 16" id="KW-0418">Kinase</keyword>
<evidence type="ECO:0000256" key="6">
    <source>
        <dbReference type="ARBA" id="ARBA00022679"/>
    </source>
</evidence>
<dbReference type="InterPro" id="IPR003594">
    <property type="entry name" value="HATPase_dom"/>
</dbReference>
<dbReference type="InterPro" id="IPR036890">
    <property type="entry name" value="HATPase_C_sf"/>
</dbReference>
<evidence type="ECO:0000256" key="8">
    <source>
        <dbReference type="ARBA" id="ARBA00022741"/>
    </source>
</evidence>
<dbReference type="GO" id="GO:0005524">
    <property type="term" value="F:ATP binding"/>
    <property type="evidence" value="ECO:0007669"/>
    <property type="project" value="UniProtKB-KW"/>
</dbReference>
<keyword evidence="12" id="KW-0902">Two-component regulatory system</keyword>
<evidence type="ECO:0000313" key="16">
    <source>
        <dbReference type="EMBL" id="RKN82065.1"/>
    </source>
</evidence>
<comment type="subcellular location">
    <subcellularLocation>
        <location evidence="2">Cell membrane</location>
        <topology evidence="2">Multi-pass membrane protein</topology>
    </subcellularLocation>
</comment>
<dbReference type="SUPFAM" id="SSF47384">
    <property type="entry name" value="Homodimeric domain of signal transducing histidine kinase"/>
    <property type="match status" value="1"/>
</dbReference>
<dbReference type="FunFam" id="1.10.287.130:FF:000001">
    <property type="entry name" value="Two-component sensor histidine kinase"/>
    <property type="match status" value="1"/>
</dbReference>
<dbReference type="OrthoDB" id="9792991at2"/>
<feature type="transmembrane region" description="Helical" evidence="14">
    <location>
        <begin position="442"/>
        <end position="462"/>
    </location>
</feature>
<feature type="transmembrane region" description="Helical" evidence="14">
    <location>
        <begin position="282"/>
        <end position="301"/>
    </location>
</feature>
<evidence type="ECO:0000256" key="5">
    <source>
        <dbReference type="ARBA" id="ARBA00022553"/>
    </source>
</evidence>
<evidence type="ECO:0000256" key="3">
    <source>
        <dbReference type="ARBA" id="ARBA00012438"/>
    </source>
</evidence>
<dbReference type="InterPro" id="IPR050398">
    <property type="entry name" value="HssS/ArlS-like"/>
</dbReference>
<dbReference type="PROSITE" id="PS50109">
    <property type="entry name" value="HIS_KIN"/>
    <property type="match status" value="1"/>
</dbReference>
<evidence type="ECO:0000256" key="2">
    <source>
        <dbReference type="ARBA" id="ARBA00004651"/>
    </source>
</evidence>
<keyword evidence="7 14" id="KW-0812">Transmembrane</keyword>
<organism evidence="16 17">
    <name type="scientific">Paenibacillus ginsengarvi</name>
    <dbReference type="NCBI Taxonomy" id="400777"/>
    <lineage>
        <taxon>Bacteria</taxon>
        <taxon>Bacillati</taxon>
        <taxon>Bacillota</taxon>
        <taxon>Bacilli</taxon>
        <taxon>Bacillales</taxon>
        <taxon>Paenibacillaceae</taxon>
        <taxon>Paenibacillus</taxon>
    </lineage>
</organism>
<dbReference type="SMART" id="SM00387">
    <property type="entry name" value="HATPase_c"/>
    <property type="match status" value="1"/>
</dbReference>
<evidence type="ECO:0000256" key="12">
    <source>
        <dbReference type="ARBA" id="ARBA00023012"/>
    </source>
</evidence>
<feature type="transmembrane region" description="Helical" evidence="14">
    <location>
        <begin position="359"/>
        <end position="383"/>
    </location>
</feature>
<evidence type="ECO:0000256" key="10">
    <source>
        <dbReference type="ARBA" id="ARBA00022840"/>
    </source>
</evidence>
<keyword evidence="6" id="KW-0808">Transferase</keyword>
<evidence type="ECO:0000256" key="1">
    <source>
        <dbReference type="ARBA" id="ARBA00000085"/>
    </source>
</evidence>
<protein>
    <recommendedName>
        <fullName evidence="3">histidine kinase</fullName>
        <ecNumber evidence="3">2.7.13.3</ecNumber>
    </recommendedName>
</protein>
<sequence>MATKSKNSGRTVPITAVLVLLVCLTGIALQLFIAIYKDRSYIYGNPFWDGDLFNNVQVQITVTDIAKYYAEYAGYEQLSDKEKVDEETIRLWREQFDALAAGAIQNAAGRGEHDALPDGQVWANTASTSLAALQQRTGKWMSDEWDKLAEQVWQTQLQENTKLLLADKNSEYNNLKRAVTRVDPFLKYTIKDSRRQMTFSNTRSESAGTDTAGEETVHTITFPMKEPRPLHQELNDYFKQHGLEGSFTFYAIAAPVESAFAFDTIMAKDYIRLLDVRKQLQYEMAGLATVLAAVALLLLHVRKHREEAAKEIGMRVSNWQRRIPVDLRVALLAAVPAIAIGCGRTMYNWGMHFPLFSHVFRWALLSLLASYVLITISDAIRLYRHAGTLAAQRENAYFVTLFRLARFAAMRKALLLKSALLFAATVLFGLCVFAAAAEFKGFVLLSVLYIAVYVAVITPYCLKRIGAMNIMAAGIDELAAGRLNMAFEGNGTGSGGVLSHMIHQLSNMRSGLQAALDSQLKSEKLKSELISNVSHDLKTPLTSMINYVGLLKQEVRRPSESERYIAVLEAKTKRLKELIDDLFEISQLSSGTVVPVIERVDVAALLQQTLAELEDKIEASGLQFRVQVQHPHLYARLDGKKTWRVFENLIHNTLRYSLPNTRVHIGLLETDEHIVLRIHNVSAYEITVPPNELFERSKRGDVSRHTEGSGLGLAIAKSIVELQGGRIYIDIEGDYFKVTVELLKDTLQKHE</sequence>
<dbReference type="GO" id="GO:0000155">
    <property type="term" value="F:phosphorelay sensor kinase activity"/>
    <property type="evidence" value="ECO:0007669"/>
    <property type="project" value="InterPro"/>
</dbReference>
<dbReference type="GO" id="GO:0005886">
    <property type="term" value="C:plasma membrane"/>
    <property type="evidence" value="ECO:0007669"/>
    <property type="project" value="UniProtKB-SubCell"/>
</dbReference>